<dbReference type="EMBL" id="CP002817">
    <property type="protein sequence ID" value="AGE71827.1"/>
    <property type="molecule type" value="Genomic_DNA"/>
</dbReference>
<dbReference type="KEGG" id="sacn:SacN8_09340"/>
<organism evidence="2">
    <name type="scientific">Sulfolobus acidocaldarius N8</name>
    <dbReference type="NCBI Taxonomy" id="1028566"/>
    <lineage>
        <taxon>Archaea</taxon>
        <taxon>Thermoproteota</taxon>
        <taxon>Thermoprotei</taxon>
        <taxon>Sulfolobales</taxon>
        <taxon>Sulfolobaceae</taxon>
        <taxon>Sulfolobus</taxon>
    </lineage>
</organism>
<dbReference type="AlphaFoldDB" id="M1IT58"/>
<dbReference type="Proteomes" id="UP000011281">
    <property type="component" value="Chromosome"/>
</dbReference>
<evidence type="ECO:0000313" key="2">
    <source>
        <dbReference type="Proteomes" id="UP000011281"/>
    </source>
</evidence>
<reference evidence="1 2" key="1">
    <citation type="journal article" date="2012" name="ISME J.">
        <title>Genomic evidence of rapid, global-scale gene flow in a Sulfolobus species.</title>
        <authorList>
            <person name="Mao D."/>
            <person name="Grogan D."/>
        </authorList>
    </citation>
    <scope>NUCLEOTIDE SEQUENCE [LARGE SCALE GENOMIC DNA]</scope>
    <source>
        <strain evidence="1 2">N8</strain>
    </source>
</reference>
<proteinExistence type="predicted"/>
<accession>M1IT58</accession>
<evidence type="ECO:0000313" key="1">
    <source>
        <dbReference type="EMBL" id="AGE71827.1"/>
    </source>
</evidence>
<sequence length="90" mass="9994">MIFKNLIATSKITRDASQEINAKKGIGSNRRLLFSILPRTNAFCLRQMYSSRIEDVSALTTCAMAAPKIPRRGIKYSDNTNTSTPDITPT</sequence>
<protein>
    <submittedName>
        <fullName evidence="1">Uncharacterized protein</fullName>
    </submittedName>
</protein>
<dbReference type="HOGENOM" id="CLU_2434001_0_0_2"/>
<gene>
    <name evidence="1" type="ORF">SacN8_09340</name>
</gene>
<name>M1IT58_9CREN</name>